<comment type="caution">
    <text evidence="2">The sequence shown here is derived from an EMBL/GenBank/DDBJ whole genome shotgun (WGS) entry which is preliminary data.</text>
</comment>
<organism evidence="2 3">
    <name type="scientific">Trichonephila inaurata madagascariensis</name>
    <dbReference type="NCBI Taxonomy" id="2747483"/>
    <lineage>
        <taxon>Eukaryota</taxon>
        <taxon>Metazoa</taxon>
        <taxon>Ecdysozoa</taxon>
        <taxon>Arthropoda</taxon>
        <taxon>Chelicerata</taxon>
        <taxon>Arachnida</taxon>
        <taxon>Araneae</taxon>
        <taxon>Araneomorphae</taxon>
        <taxon>Entelegynae</taxon>
        <taxon>Araneoidea</taxon>
        <taxon>Nephilidae</taxon>
        <taxon>Trichonephila</taxon>
        <taxon>Trichonephila inaurata</taxon>
    </lineage>
</organism>
<sequence>MTNVGILNFPLSKQQKSSPSDVFLSNPSLETEKSGSNLTRSPKNTLSFGSIRKALGVSQSDPCCMQMDFLPPIGDSSGISY</sequence>
<gene>
    <name evidence="2" type="ORF">TNIN_88941</name>
</gene>
<evidence type="ECO:0000313" key="3">
    <source>
        <dbReference type="Proteomes" id="UP000886998"/>
    </source>
</evidence>
<keyword evidence="3" id="KW-1185">Reference proteome</keyword>
<name>A0A8X6X5B9_9ARAC</name>
<feature type="region of interest" description="Disordered" evidence="1">
    <location>
        <begin position="1"/>
        <end position="43"/>
    </location>
</feature>
<accession>A0A8X6X5B9</accession>
<dbReference type="EMBL" id="BMAV01005892">
    <property type="protein sequence ID" value="GFY47317.1"/>
    <property type="molecule type" value="Genomic_DNA"/>
</dbReference>
<dbReference type="AlphaFoldDB" id="A0A8X6X5B9"/>
<dbReference type="Proteomes" id="UP000886998">
    <property type="component" value="Unassembled WGS sequence"/>
</dbReference>
<proteinExistence type="predicted"/>
<evidence type="ECO:0000256" key="1">
    <source>
        <dbReference type="SAM" id="MobiDB-lite"/>
    </source>
</evidence>
<evidence type="ECO:0000313" key="2">
    <source>
        <dbReference type="EMBL" id="GFY47317.1"/>
    </source>
</evidence>
<reference evidence="2" key="1">
    <citation type="submission" date="2020-08" db="EMBL/GenBank/DDBJ databases">
        <title>Multicomponent nature underlies the extraordinary mechanical properties of spider dragline silk.</title>
        <authorList>
            <person name="Kono N."/>
            <person name="Nakamura H."/>
            <person name="Mori M."/>
            <person name="Yoshida Y."/>
            <person name="Ohtoshi R."/>
            <person name="Malay A.D."/>
            <person name="Moran D.A.P."/>
            <person name="Tomita M."/>
            <person name="Numata K."/>
            <person name="Arakawa K."/>
        </authorList>
    </citation>
    <scope>NUCLEOTIDE SEQUENCE</scope>
</reference>
<protein>
    <submittedName>
        <fullName evidence="2">Uncharacterized protein</fullName>
    </submittedName>
</protein>